<accession>A0ABV7R5H6</accession>
<reference evidence="3" key="1">
    <citation type="journal article" date="2019" name="Int. J. Syst. Evol. Microbiol.">
        <title>The Global Catalogue of Microorganisms (GCM) 10K type strain sequencing project: providing services to taxonomists for standard genome sequencing and annotation.</title>
        <authorList>
            <consortium name="The Broad Institute Genomics Platform"/>
            <consortium name="The Broad Institute Genome Sequencing Center for Infectious Disease"/>
            <person name="Wu L."/>
            <person name="Ma J."/>
        </authorList>
    </citation>
    <scope>NUCLEOTIDE SEQUENCE [LARGE SCALE GENOMIC DNA]</scope>
    <source>
        <strain evidence="3">KCTC 42899</strain>
    </source>
</reference>
<dbReference type="CDD" id="cd07262">
    <property type="entry name" value="VOC_like"/>
    <property type="match status" value="1"/>
</dbReference>
<dbReference type="InterPro" id="IPR029068">
    <property type="entry name" value="Glyas_Bleomycin-R_OHBP_Dase"/>
</dbReference>
<keyword evidence="3" id="KW-1185">Reference proteome</keyword>
<sequence length="130" mass="13567">MIDHIGFAVADLEQARQFYVRALAPLGISVLMEVTEEMTGGHGAHLGLGRDGNPFFWIGTGKPAVGGCHVAFAAPDRATVDAFHAAALAAGGRDNGAPGLRPHYHAGYYGAFVLDHDGNNIEAVHHGDPA</sequence>
<dbReference type="PROSITE" id="PS51819">
    <property type="entry name" value="VOC"/>
    <property type="match status" value="1"/>
</dbReference>
<dbReference type="RefSeq" id="WP_374427940.1">
    <property type="nucleotide sequence ID" value="NZ_JBHRXJ010000006.1"/>
</dbReference>
<dbReference type="InterPro" id="IPR037523">
    <property type="entry name" value="VOC_core"/>
</dbReference>
<name>A0ABV7R5H6_9RHOB</name>
<dbReference type="EMBL" id="JBHRXJ010000006">
    <property type="protein sequence ID" value="MFC3528516.1"/>
    <property type="molecule type" value="Genomic_DNA"/>
</dbReference>
<feature type="domain" description="VOC" evidence="1">
    <location>
        <begin position="1"/>
        <end position="126"/>
    </location>
</feature>
<dbReference type="InterPro" id="IPR004360">
    <property type="entry name" value="Glyas_Fos-R_dOase_dom"/>
</dbReference>
<gene>
    <name evidence="2" type="ORF">ACFOMH_10040</name>
</gene>
<dbReference type="SUPFAM" id="SSF54593">
    <property type="entry name" value="Glyoxalase/Bleomycin resistance protein/Dihydroxybiphenyl dioxygenase"/>
    <property type="match status" value="1"/>
</dbReference>
<dbReference type="Proteomes" id="UP001595721">
    <property type="component" value="Unassembled WGS sequence"/>
</dbReference>
<evidence type="ECO:0000313" key="3">
    <source>
        <dbReference type="Proteomes" id="UP001595721"/>
    </source>
</evidence>
<dbReference type="PANTHER" id="PTHR35006:SF2">
    <property type="entry name" value="GLYOXALASE FAMILY PROTEIN (AFU_ORTHOLOGUE AFUA_5G14830)"/>
    <property type="match status" value="1"/>
</dbReference>
<comment type="caution">
    <text evidence="2">The sequence shown here is derived from an EMBL/GenBank/DDBJ whole genome shotgun (WGS) entry which is preliminary data.</text>
</comment>
<evidence type="ECO:0000259" key="1">
    <source>
        <dbReference type="PROSITE" id="PS51819"/>
    </source>
</evidence>
<dbReference type="Pfam" id="PF00903">
    <property type="entry name" value="Glyoxalase"/>
    <property type="match status" value="1"/>
</dbReference>
<dbReference type="PANTHER" id="PTHR35006">
    <property type="entry name" value="GLYOXALASE FAMILY PROTEIN (AFU_ORTHOLOGUE AFUA_5G14830)"/>
    <property type="match status" value="1"/>
</dbReference>
<proteinExistence type="predicted"/>
<organism evidence="2 3">
    <name type="scientific">Paracoccus mangrovi</name>
    <dbReference type="NCBI Taxonomy" id="1715645"/>
    <lineage>
        <taxon>Bacteria</taxon>
        <taxon>Pseudomonadati</taxon>
        <taxon>Pseudomonadota</taxon>
        <taxon>Alphaproteobacteria</taxon>
        <taxon>Rhodobacterales</taxon>
        <taxon>Paracoccaceae</taxon>
        <taxon>Paracoccus</taxon>
    </lineage>
</organism>
<dbReference type="Gene3D" id="3.10.180.10">
    <property type="entry name" value="2,3-Dihydroxybiphenyl 1,2-Dioxygenase, domain 1"/>
    <property type="match status" value="1"/>
</dbReference>
<protein>
    <submittedName>
        <fullName evidence="2">VOC family protein</fullName>
    </submittedName>
</protein>
<evidence type="ECO:0000313" key="2">
    <source>
        <dbReference type="EMBL" id="MFC3528516.1"/>
    </source>
</evidence>